<feature type="compositionally biased region" description="Low complexity" evidence="1">
    <location>
        <begin position="231"/>
        <end position="249"/>
    </location>
</feature>
<proteinExistence type="predicted"/>
<organism evidence="3 4">
    <name type="scientific">Globodera rostochiensis</name>
    <name type="common">Golden nematode worm</name>
    <name type="synonym">Heterodera rostochiensis</name>
    <dbReference type="NCBI Taxonomy" id="31243"/>
    <lineage>
        <taxon>Eukaryota</taxon>
        <taxon>Metazoa</taxon>
        <taxon>Ecdysozoa</taxon>
        <taxon>Nematoda</taxon>
        <taxon>Chromadorea</taxon>
        <taxon>Rhabditida</taxon>
        <taxon>Tylenchina</taxon>
        <taxon>Tylenchomorpha</taxon>
        <taxon>Tylenchoidea</taxon>
        <taxon>Heteroderidae</taxon>
        <taxon>Heteroderinae</taxon>
        <taxon>Globodera</taxon>
    </lineage>
</organism>
<feature type="region of interest" description="Disordered" evidence="1">
    <location>
        <begin position="26"/>
        <end position="100"/>
    </location>
</feature>
<feature type="region of interest" description="Disordered" evidence="1">
    <location>
        <begin position="215"/>
        <end position="249"/>
    </location>
</feature>
<dbReference type="AlphaFoldDB" id="A0A914HAC2"/>
<feature type="compositionally biased region" description="Polar residues" evidence="1">
    <location>
        <begin position="40"/>
        <end position="51"/>
    </location>
</feature>
<dbReference type="WBParaSite" id="Gr19_v10_g14733.t1">
    <property type="protein sequence ID" value="Gr19_v10_g14733.t1"/>
    <property type="gene ID" value="Gr19_v10_g14733"/>
</dbReference>
<name>A0A914HAC2_GLORO</name>
<feature type="chain" id="PRO_5037572883" evidence="2">
    <location>
        <begin position="22"/>
        <end position="249"/>
    </location>
</feature>
<evidence type="ECO:0000256" key="2">
    <source>
        <dbReference type="SAM" id="SignalP"/>
    </source>
</evidence>
<reference evidence="4" key="1">
    <citation type="submission" date="2022-11" db="UniProtKB">
        <authorList>
            <consortium name="WormBaseParasite"/>
        </authorList>
    </citation>
    <scope>IDENTIFICATION</scope>
</reference>
<dbReference type="Proteomes" id="UP000887572">
    <property type="component" value="Unplaced"/>
</dbReference>
<protein>
    <submittedName>
        <fullName evidence="4">Uncharacterized protein</fullName>
    </submittedName>
</protein>
<feature type="compositionally biased region" description="Polar residues" evidence="1">
    <location>
        <begin position="215"/>
        <end position="228"/>
    </location>
</feature>
<evidence type="ECO:0000256" key="1">
    <source>
        <dbReference type="SAM" id="MobiDB-lite"/>
    </source>
</evidence>
<accession>A0A914HAC2</accession>
<evidence type="ECO:0000313" key="4">
    <source>
        <dbReference type="WBParaSite" id="Gr19_v10_g14733.t1"/>
    </source>
</evidence>
<evidence type="ECO:0000313" key="3">
    <source>
        <dbReference type="Proteomes" id="UP000887572"/>
    </source>
</evidence>
<feature type="signal peptide" evidence="2">
    <location>
        <begin position="1"/>
        <end position="21"/>
    </location>
</feature>
<keyword evidence="2" id="KW-0732">Signal</keyword>
<feature type="compositionally biased region" description="Polar residues" evidence="1">
    <location>
        <begin position="58"/>
        <end position="100"/>
    </location>
</feature>
<keyword evidence="3" id="KW-1185">Reference proteome</keyword>
<sequence>MQLQFIVALLVVLALCGGCAGTKSNDSRKLTLGGNDRGKSTNFTNSSNQPKSKGKLNMFSSGNGSQTKNQNSFNFGGPNTSTYPRTINFGSQTMNPPQDNLSSNYLYPISSGDVVSPPMNQSMLNFESQTTDQNSSNYDKLPAPKLSGQSFDTKYKKEMEITPFQQLGYSPYFTIEGCKRASFHCKGTTVNVDNNASPPRIGHAFEGLHGLQNVSHTSSNFSSTPMDQSKNDGNSSKKSSSGSKWLWRK</sequence>